<name>R4K444_CLOPA</name>
<sequence>MYYTYNGNVDIDNNNQEIGEYRANLSMNPEPSMNPNLSMNPKPYHHVNKKYTKMPSMAPHSVCCPMMHPMIQ</sequence>
<accession>R4K444</accession>
<dbReference type="HOGENOM" id="CLU_2715279_0_0_9"/>
<proteinExistence type="predicted"/>
<evidence type="ECO:0000313" key="2">
    <source>
        <dbReference type="Proteomes" id="UP000013523"/>
    </source>
</evidence>
<dbReference type="KEGG" id="cpas:Clopa_2490"/>
<gene>
    <name evidence="1" type="ORF">Clopa_2490</name>
</gene>
<evidence type="ECO:0000313" key="1">
    <source>
        <dbReference type="EMBL" id="AGK97353.1"/>
    </source>
</evidence>
<dbReference type="Proteomes" id="UP000013523">
    <property type="component" value="Chromosome"/>
</dbReference>
<protein>
    <submittedName>
        <fullName evidence="1">Uncharacterized protein</fullName>
    </submittedName>
</protein>
<keyword evidence="2" id="KW-1185">Reference proteome</keyword>
<dbReference type="PATRIC" id="fig|86416.3.peg.2473"/>
<dbReference type="RefSeq" id="WP_015615654.1">
    <property type="nucleotide sequence ID" value="NC_021182.1"/>
</dbReference>
<organism evidence="1 2">
    <name type="scientific">Clostridium pasteurianum BC1</name>
    <dbReference type="NCBI Taxonomy" id="86416"/>
    <lineage>
        <taxon>Bacteria</taxon>
        <taxon>Bacillati</taxon>
        <taxon>Bacillota</taxon>
        <taxon>Clostridia</taxon>
        <taxon>Eubacteriales</taxon>
        <taxon>Clostridiaceae</taxon>
        <taxon>Clostridium</taxon>
    </lineage>
</organism>
<dbReference type="EMBL" id="CP003261">
    <property type="protein sequence ID" value="AGK97353.1"/>
    <property type="molecule type" value="Genomic_DNA"/>
</dbReference>
<reference evidence="1 2" key="1">
    <citation type="submission" date="2012-01" db="EMBL/GenBank/DDBJ databases">
        <title>Complete sequence of chromosome of Clostridium pasteurianum BC1.</title>
        <authorList>
            <consortium name="US DOE Joint Genome Institute"/>
            <person name="Lucas S."/>
            <person name="Han J."/>
            <person name="Lapidus A."/>
            <person name="Cheng J.-F."/>
            <person name="Goodwin L."/>
            <person name="Pitluck S."/>
            <person name="Peters L."/>
            <person name="Mikhailova N."/>
            <person name="Teshima H."/>
            <person name="Detter J.C."/>
            <person name="Han C."/>
            <person name="Tapia R."/>
            <person name="Land M."/>
            <person name="Hauser L."/>
            <person name="Kyrpides N."/>
            <person name="Ivanova N."/>
            <person name="Pagani I."/>
            <person name="Dunn J."/>
            <person name="Taghavi S."/>
            <person name="Francis A."/>
            <person name="van der Lelie D."/>
            <person name="Woyke T."/>
        </authorList>
    </citation>
    <scope>NUCLEOTIDE SEQUENCE [LARGE SCALE GENOMIC DNA]</scope>
    <source>
        <strain evidence="1 2">BC1</strain>
    </source>
</reference>
<dbReference type="AlphaFoldDB" id="R4K444"/>